<protein>
    <recommendedName>
        <fullName evidence="4">F-box domain-containing protein</fullName>
    </recommendedName>
</protein>
<dbReference type="OrthoDB" id="4134354at2759"/>
<dbReference type="Proteomes" id="UP000053599">
    <property type="component" value="Unassembled WGS sequence"/>
</dbReference>
<name>A0A0D1W1I9_9EURO</name>
<evidence type="ECO:0008006" key="4">
    <source>
        <dbReference type="Google" id="ProtNLM"/>
    </source>
</evidence>
<feature type="region of interest" description="Disordered" evidence="1">
    <location>
        <begin position="434"/>
        <end position="456"/>
    </location>
</feature>
<accession>A0A0D1W1I9</accession>
<dbReference type="HOGENOM" id="CLU_599968_0_0_1"/>
<dbReference type="EMBL" id="KN846952">
    <property type="protein sequence ID" value="KIV82630.1"/>
    <property type="molecule type" value="Genomic_DNA"/>
</dbReference>
<reference evidence="2 3" key="1">
    <citation type="submission" date="2015-01" db="EMBL/GenBank/DDBJ databases">
        <title>The Genome Sequence of Exophiala sideris CBS121828.</title>
        <authorList>
            <consortium name="The Broad Institute Genomics Platform"/>
            <person name="Cuomo C."/>
            <person name="de Hoog S."/>
            <person name="Gorbushina A."/>
            <person name="Stielow B."/>
            <person name="Teixiera M."/>
            <person name="Abouelleil A."/>
            <person name="Chapman S.B."/>
            <person name="Priest M."/>
            <person name="Young S.K."/>
            <person name="Wortman J."/>
            <person name="Nusbaum C."/>
            <person name="Birren B."/>
        </authorList>
    </citation>
    <scope>NUCLEOTIDE SEQUENCE [LARGE SCALE GENOMIC DNA]</scope>
    <source>
        <strain evidence="2 3">CBS 121828</strain>
    </source>
</reference>
<proteinExistence type="predicted"/>
<evidence type="ECO:0000313" key="3">
    <source>
        <dbReference type="Proteomes" id="UP000053599"/>
    </source>
</evidence>
<dbReference type="AlphaFoldDB" id="A0A0D1W1I9"/>
<organism evidence="2 3">
    <name type="scientific">Exophiala sideris</name>
    <dbReference type="NCBI Taxonomy" id="1016849"/>
    <lineage>
        <taxon>Eukaryota</taxon>
        <taxon>Fungi</taxon>
        <taxon>Dikarya</taxon>
        <taxon>Ascomycota</taxon>
        <taxon>Pezizomycotina</taxon>
        <taxon>Eurotiomycetes</taxon>
        <taxon>Chaetothyriomycetidae</taxon>
        <taxon>Chaetothyriales</taxon>
        <taxon>Herpotrichiellaceae</taxon>
        <taxon>Exophiala</taxon>
    </lineage>
</organism>
<evidence type="ECO:0000256" key="1">
    <source>
        <dbReference type="SAM" id="MobiDB-lite"/>
    </source>
</evidence>
<evidence type="ECO:0000313" key="2">
    <source>
        <dbReference type="EMBL" id="KIV82630.1"/>
    </source>
</evidence>
<gene>
    <name evidence="2" type="ORF">PV11_04727</name>
</gene>
<sequence>MAATLLGICLLTTEARRDILRDLRISRCRIQHSIYRYSKEHHCLNTYATTMEAMSTRVPWLPDEVLLNIIAHTITPTTIAPDVILSSGLTLGRPRSQTFQTPKLQCTVSNLKRTCRQFRAMVNQLLHRTNSTTVVLVRGPVPNGGARESMKVAEQYKATLEKALAHALKKNQPHNVVVHFQPDVSAVYAWRRRNRARAVRVLNAWMEDFVAVIYAQRGHYAATVMLAVIMKVIVRKNPRVRTRLVFHEQDGTSLYKECAMMVPSGPVCSKELPFWEVSAIRVILDHWRWLRNDEGNDEMDDKDNKKANVRRGSSIHQYVTLPQTAYAEANLNQDAVRERWSEQLQKAWLTDDKGPFPLSLQAPYAGRRNDWWDPYGFLWLPRWLHLPESEDVTVRCFLIKIVELGGMEDTKIEVMELQRPAGLTTSQIITNIVPHNRRQPTRQSSRLINSAERIHQ</sequence>